<dbReference type="InterPro" id="IPR000719">
    <property type="entry name" value="Prot_kinase_dom"/>
</dbReference>
<dbReference type="GO" id="GO:0005524">
    <property type="term" value="F:ATP binding"/>
    <property type="evidence" value="ECO:0007669"/>
    <property type="project" value="InterPro"/>
</dbReference>
<evidence type="ECO:0000313" key="2">
    <source>
        <dbReference type="EMBL" id="QHT02584.1"/>
    </source>
</evidence>
<dbReference type="InterPro" id="IPR011009">
    <property type="entry name" value="Kinase-like_dom_sf"/>
</dbReference>
<feature type="domain" description="Protein kinase" evidence="1">
    <location>
        <begin position="6"/>
        <end position="363"/>
    </location>
</feature>
<dbReference type="PROSITE" id="PS50011">
    <property type="entry name" value="PROTEIN_KINASE_DOM"/>
    <property type="match status" value="1"/>
</dbReference>
<dbReference type="Gene3D" id="1.10.510.10">
    <property type="entry name" value="Transferase(Phosphotransferase) domain 1"/>
    <property type="match status" value="1"/>
</dbReference>
<protein>
    <recommendedName>
        <fullName evidence="1">Protein kinase domain-containing protein</fullName>
    </recommendedName>
</protein>
<sequence length="388" mass="45768">MDNKLQSGGGLIGIGSFGCVFKPALKCKNKKSVNDNHVSKILFGSNSKYETKEELKINKIIKSIKGYENWAYIWDTYCLPNEYSKIIKEEPEIDDCLNENTLTVQEFNNNRHMLIGNDAGITFNVYMSNNFKSEIYNNKNKFIKNFLELMKKMKPLFIGLVEMNNEKISHNDIKYDNIMIDEEGCKYIDFGLSAKYSNTKFFKQRSMTEFIADRIYPPYPLEFIYLYASKQLLEEELDYIKDDITRSLYNRYKLIHETIFKRKNIKGYFINLINYTIEGKLIKEKNNIITLLDTYSIGILVPSMITNLAKSYNKLSQLNKLLMVKEIKPFIELFKSMSEPDNKERLKPLDAYQRYLELESTYLKSNKKRTIKKRTIKKRTIKRKRVTK</sequence>
<dbReference type="AlphaFoldDB" id="A0A6C0CG41"/>
<dbReference type="EMBL" id="MN739396">
    <property type="protein sequence ID" value="QHT02584.1"/>
    <property type="molecule type" value="Genomic_DNA"/>
</dbReference>
<accession>A0A6C0CG41</accession>
<evidence type="ECO:0000259" key="1">
    <source>
        <dbReference type="PROSITE" id="PS50011"/>
    </source>
</evidence>
<dbReference type="Pfam" id="PF00069">
    <property type="entry name" value="Pkinase"/>
    <property type="match status" value="1"/>
</dbReference>
<proteinExistence type="predicted"/>
<name>A0A6C0CG41_9ZZZZ</name>
<dbReference type="GO" id="GO:0004672">
    <property type="term" value="F:protein kinase activity"/>
    <property type="evidence" value="ECO:0007669"/>
    <property type="project" value="InterPro"/>
</dbReference>
<dbReference type="InterPro" id="IPR008271">
    <property type="entry name" value="Ser/Thr_kinase_AS"/>
</dbReference>
<dbReference type="PROSITE" id="PS00108">
    <property type="entry name" value="PROTEIN_KINASE_ST"/>
    <property type="match status" value="1"/>
</dbReference>
<organism evidence="2">
    <name type="scientific">viral metagenome</name>
    <dbReference type="NCBI Taxonomy" id="1070528"/>
    <lineage>
        <taxon>unclassified sequences</taxon>
        <taxon>metagenomes</taxon>
        <taxon>organismal metagenomes</taxon>
    </lineage>
</organism>
<dbReference type="PROSITE" id="PS51257">
    <property type="entry name" value="PROKAR_LIPOPROTEIN"/>
    <property type="match status" value="1"/>
</dbReference>
<reference evidence="2" key="1">
    <citation type="journal article" date="2020" name="Nature">
        <title>Giant virus diversity and host interactions through global metagenomics.</title>
        <authorList>
            <person name="Schulz F."/>
            <person name="Roux S."/>
            <person name="Paez-Espino D."/>
            <person name="Jungbluth S."/>
            <person name="Walsh D.A."/>
            <person name="Denef V.J."/>
            <person name="McMahon K.D."/>
            <person name="Konstantinidis K.T."/>
            <person name="Eloe-Fadrosh E.A."/>
            <person name="Kyrpides N.C."/>
            <person name="Woyke T."/>
        </authorList>
    </citation>
    <scope>NUCLEOTIDE SEQUENCE</scope>
    <source>
        <strain evidence="2">GVMAG-M-3300020595-32</strain>
    </source>
</reference>
<dbReference type="SUPFAM" id="SSF56112">
    <property type="entry name" value="Protein kinase-like (PK-like)"/>
    <property type="match status" value="1"/>
</dbReference>